<evidence type="ECO:0000313" key="7">
    <source>
        <dbReference type="EMBL" id="MCJ2183538.1"/>
    </source>
</evidence>
<comment type="caution">
    <text evidence="7">The sequence shown here is derived from an EMBL/GenBank/DDBJ whole genome shotgun (WGS) entry which is preliminary data.</text>
</comment>
<keyword evidence="6" id="KW-0732">Signal</keyword>
<proteinExistence type="inferred from homology"/>
<sequence length="592" mass="61536">MTLFAARSRSLPFRLGACLSALALVASPMMAQAKAPTTSAAPPPAVHPDVAHPEPQDGLARHAMVAAANPLATMAGVNVLKQGGSAIDAAVAIQAVLGLVEPQSSGIGGGSFLVYYDAKSHTVTAYDGREKAPAGATLKLFLGKDGQPLPFREAVLGGISTGVPGAIAMLDMAHHDHGTLPWNVLFKQAHDLAADGFVVSPRLAGMIASKAPQAHASDAVAYFTKPDGQRYQAGDVLKNPAYAHTLDVIAKFGASGLLTGPIAQDIVARVHEDTHPSTMTLADLAAYRPNRTEALCEPYRSHIVCTPQAPSGGPGLQMVLGVLAHTDIDRRGANDPKAWFEFAQANRLAYADRDRYIGDPAFVTVPIKGLLDPAYEAQRAALVGEKAGPVTFGHPAGAPEFGPDQTLEPGGTSHIVIVDAQGNAVSMTTTVESIFGSGRMVDGFFLNNQLTDFSFTPANEDGTPAANAVAGGKRPRSTMAPVIVLTRDRRFYAAAGSPGGSAIQAYNSKAVVGLLDWGLTPQQVVALPNLVAHGDKFNADPFPQAILDGLAARAMPLDTARGEASGLQAIVVTPKGYLGGADPRREGIARGF</sequence>
<feature type="chain" id="PRO_5046269845" evidence="6">
    <location>
        <begin position="34"/>
        <end position="592"/>
    </location>
</feature>
<feature type="region of interest" description="Disordered" evidence="5">
    <location>
        <begin position="35"/>
        <end position="56"/>
    </location>
</feature>
<dbReference type="PRINTS" id="PR01210">
    <property type="entry name" value="GGTRANSPTASE"/>
</dbReference>
<dbReference type="RefSeq" id="WP_244021438.1">
    <property type="nucleotide sequence ID" value="NZ_JALHLF010000050.1"/>
</dbReference>
<evidence type="ECO:0000256" key="3">
    <source>
        <dbReference type="ARBA" id="ARBA00022801"/>
    </source>
</evidence>
<protein>
    <submittedName>
        <fullName evidence="7">Gamma-glutamyltransferase family protein</fullName>
    </submittedName>
</protein>
<feature type="signal peptide" evidence="6">
    <location>
        <begin position="1"/>
        <end position="33"/>
    </location>
</feature>
<keyword evidence="2" id="KW-0808">Transferase</keyword>
<gene>
    <name evidence="7" type="ORF">MTR62_12670</name>
</gene>
<accession>A0ABT0BEP5</accession>
<name>A0ABT0BEP5_9SPHN</name>
<dbReference type="InterPro" id="IPR029055">
    <property type="entry name" value="Ntn_hydrolases_N"/>
</dbReference>
<organism evidence="7 8">
    <name type="scientific">Novosphingobium organovorum</name>
    <dbReference type="NCBI Taxonomy" id="2930092"/>
    <lineage>
        <taxon>Bacteria</taxon>
        <taxon>Pseudomonadati</taxon>
        <taxon>Pseudomonadota</taxon>
        <taxon>Alphaproteobacteria</taxon>
        <taxon>Sphingomonadales</taxon>
        <taxon>Sphingomonadaceae</taxon>
        <taxon>Novosphingobium</taxon>
    </lineage>
</organism>
<dbReference type="PANTHER" id="PTHR43199:SF1">
    <property type="entry name" value="GLUTATHIONE HYDROLASE PROENZYME"/>
    <property type="match status" value="1"/>
</dbReference>
<keyword evidence="3" id="KW-0378">Hydrolase</keyword>
<evidence type="ECO:0000256" key="1">
    <source>
        <dbReference type="ARBA" id="ARBA00009381"/>
    </source>
</evidence>
<evidence type="ECO:0000256" key="6">
    <source>
        <dbReference type="SAM" id="SignalP"/>
    </source>
</evidence>
<comment type="similarity">
    <text evidence="1">Belongs to the gamma-glutamyltransferase family.</text>
</comment>
<dbReference type="Gene3D" id="1.10.246.230">
    <property type="match status" value="1"/>
</dbReference>
<dbReference type="EMBL" id="JALHLF010000050">
    <property type="protein sequence ID" value="MCJ2183538.1"/>
    <property type="molecule type" value="Genomic_DNA"/>
</dbReference>
<dbReference type="InterPro" id="IPR043137">
    <property type="entry name" value="GGT_ssub_C"/>
</dbReference>
<dbReference type="Gene3D" id="3.60.20.40">
    <property type="match status" value="1"/>
</dbReference>
<evidence type="ECO:0000256" key="4">
    <source>
        <dbReference type="ARBA" id="ARBA00023145"/>
    </source>
</evidence>
<dbReference type="PANTHER" id="PTHR43199">
    <property type="entry name" value="GLUTATHIONE HYDROLASE"/>
    <property type="match status" value="1"/>
</dbReference>
<evidence type="ECO:0000256" key="2">
    <source>
        <dbReference type="ARBA" id="ARBA00022679"/>
    </source>
</evidence>
<evidence type="ECO:0000313" key="8">
    <source>
        <dbReference type="Proteomes" id="UP001162881"/>
    </source>
</evidence>
<reference evidence="7" key="1">
    <citation type="submission" date="2022-03" db="EMBL/GenBank/DDBJ databases">
        <title>Identification of a novel bacterium isolated from mangrove sediments.</title>
        <authorList>
            <person name="Pan X."/>
        </authorList>
    </citation>
    <scope>NUCLEOTIDE SEQUENCE</scope>
    <source>
        <strain evidence="7">B1949</strain>
    </source>
</reference>
<dbReference type="InterPro" id="IPR051792">
    <property type="entry name" value="GGT_bact"/>
</dbReference>
<keyword evidence="8" id="KW-1185">Reference proteome</keyword>
<keyword evidence="4" id="KW-0865">Zymogen</keyword>
<dbReference type="Pfam" id="PF01019">
    <property type="entry name" value="G_glu_transpept"/>
    <property type="match status" value="1"/>
</dbReference>
<dbReference type="Proteomes" id="UP001162881">
    <property type="component" value="Unassembled WGS sequence"/>
</dbReference>
<evidence type="ECO:0000256" key="5">
    <source>
        <dbReference type="SAM" id="MobiDB-lite"/>
    </source>
</evidence>
<dbReference type="SUPFAM" id="SSF56235">
    <property type="entry name" value="N-terminal nucleophile aminohydrolases (Ntn hydrolases)"/>
    <property type="match status" value="1"/>
</dbReference>